<dbReference type="FunFam" id="1.25.40.10:FF:000361">
    <property type="entry name" value="Pentatricopeptide repeat-containing protein chloroplastic"/>
    <property type="match status" value="1"/>
</dbReference>
<feature type="repeat" description="PPR" evidence="2">
    <location>
        <begin position="312"/>
        <end position="346"/>
    </location>
</feature>
<dbReference type="EMBL" id="CAMAPF010000060">
    <property type="protein sequence ID" value="CAH9088870.1"/>
    <property type="molecule type" value="Genomic_DNA"/>
</dbReference>
<name>A0AAV0CYR7_9ASTE</name>
<organism evidence="3 4">
    <name type="scientific">Cuscuta epithymum</name>
    <dbReference type="NCBI Taxonomy" id="186058"/>
    <lineage>
        <taxon>Eukaryota</taxon>
        <taxon>Viridiplantae</taxon>
        <taxon>Streptophyta</taxon>
        <taxon>Embryophyta</taxon>
        <taxon>Tracheophyta</taxon>
        <taxon>Spermatophyta</taxon>
        <taxon>Magnoliopsida</taxon>
        <taxon>eudicotyledons</taxon>
        <taxon>Gunneridae</taxon>
        <taxon>Pentapetalae</taxon>
        <taxon>asterids</taxon>
        <taxon>lamiids</taxon>
        <taxon>Solanales</taxon>
        <taxon>Convolvulaceae</taxon>
        <taxon>Cuscuteae</taxon>
        <taxon>Cuscuta</taxon>
        <taxon>Cuscuta subgen. Cuscuta</taxon>
    </lineage>
</organism>
<dbReference type="AlphaFoldDB" id="A0AAV0CYR7"/>
<evidence type="ECO:0000256" key="2">
    <source>
        <dbReference type="PROSITE-ProRule" id="PRU00708"/>
    </source>
</evidence>
<dbReference type="Proteomes" id="UP001152523">
    <property type="component" value="Unassembled WGS sequence"/>
</dbReference>
<dbReference type="NCBIfam" id="TIGR00756">
    <property type="entry name" value="PPR"/>
    <property type="match status" value="3"/>
</dbReference>
<feature type="repeat" description="PPR" evidence="2">
    <location>
        <begin position="615"/>
        <end position="649"/>
    </location>
</feature>
<reference evidence="3" key="1">
    <citation type="submission" date="2022-07" db="EMBL/GenBank/DDBJ databases">
        <authorList>
            <person name="Macas J."/>
            <person name="Novak P."/>
            <person name="Neumann P."/>
        </authorList>
    </citation>
    <scope>NUCLEOTIDE SEQUENCE</scope>
</reference>
<keyword evidence="4" id="KW-1185">Reference proteome</keyword>
<dbReference type="PROSITE" id="PS51375">
    <property type="entry name" value="PPR"/>
    <property type="match status" value="5"/>
</dbReference>
<dbReference type="InterPro" id="IPR011990">
    <property type="entry name" value="TPR-like_helical_dom_sf"/>
</dbReference>
<dbReference type="InterPro" id="IPR002885">
    <property type="entry name" value="PPR_rpt"/>
</dbReference>
<dbReference type="Pfam" id="PF20431">
    <property type="entry name" value="E_motif"/>
    <property type="match status" value="1"/>
</dbReference>
<dbReference type="Gene3D" id="1.25.40.10">
    <property type="entry name" value="Tetratricopeptide repeat domain"/>
    <property type="match status" value="6"/>
</dbReference>
<dbReference type="PANTHER" id="PTHR47926:SF357">
    <property type="entry name" value="PENTATRICOPEPTIDE REPEAT-CONTAINING PROTEIN"/>
    <property type="match status" value="1"/>
</dbReference>
<dbReference type="GO" id="GO:0009451">
    <property type="term" value="P:RNA modification"/>
    <property type="evidence" value="ECO:0007669"/>
    <property type="project" value="InterPro"/>
</dbReference>
<feature type="repeat" description="PPR" evidence="2">
    <location>
        <begin position="210"/>
        <end position="245"/>
    </location>
</feature>
<dbReference type="Pfam" id="PF01535">
    <property type="entry name" value="PPR"/>
    <property type="match status" value="5"/>
</dbReference>
<sequence length="856" mass="95792">MFPNLLLQTTSRTLSCLTFSGSTLVSIPFPHFRVQEVLASKLAPVLLDCTSLVDSSSPVLQKGHQIHAQIIVHGIKNMGVLGSRILGMYVLCNRFLDAKKLFWQLNLCYASPWNWMIRGLTVQGHFYSALMMYFKMLGFGTWPDKYTFPYVIKACAGLHAVTLAKSVHRWICSLGYELDIYVGSALIKLYSENHCVGDARCLFNEMHSRDSVLWNVMLNGYVSSEESLDSVVGLFMQMRRSDTKPNSVTFACVLSLCASEGMAEFGTQLHDLVVKCGLEMDSSVANTLITMYMKCCCLFDAKKLFDVAEKKDLVTWNIMIGGYVLNEAVDEAWNLFHEMIAIDVKPDGVTFASFLPSVAESEDLCLGKSIHGYIVRHSISLDAYLKNALIDMYFKCRNVELARNIFQDSVLVDVAICTSMISGFAVNRMNLEALEVFRWLLFKRMKPNALTLASVLPACTELAAIKLGKELHGTAFKLGYEGKCFVGCALTDMYAKCGRLDLAHQIFSLLSEKDMVCWNSLITGCCKNGEPEQAIGLFRKMGAEGWNYDCVSISGALSACANIPALHHGKEIHSFMIKGAFHNDLFAESALIDMYAKCGYLQTARNVFDLMNKRNEVSWNSIISAYGNHGLLDESLNLFRGMEEDGFRPDHVTFLAILSACGHAGRVELGKSYFNCMIQDYHIIPRMEHYACMIDLHGRAGCLEETFKIIKSMPIAPDAGIWGALLGACRVYGHVELAEMASEYLFNLDPQNSGYYILLSNLQADSGEWERASKTRNLMRERGVQKVPGYSWIEVNNTTHIFVAADKSHQQSAQIYFLLDNLYREVEMDGNFPQQHLQHSVDKSLVNSSQLLSDEG</sequence>
<evidence type="ECO:0000313" key="4">
    <source>
        <dbReference type="Proteomes" id="UP001152523"/>
    </source>
</evidence>
<evidence type="ECO:0000313" key="3">
    <source>
        <dbReference type="EMBL" id="CAH9088870.1"/>
    </source>
</evidence>
<feature type="repeat" description="PPR" evidence="2">
    <location>
        <begin position="413"/>
        <end position="447"/>
    </location>
</feature>
<evidence type="ECO:0000256" key="1">
    <source>
        <dbReference type="ARBA" id="ARBA00022737"/>
    </source>
</evidence>
<dbReference type="PANTHER" id="PTHR47926">
    <property type="entry name" value="PENTATRICOPEPTIDE REPEAT-CONTAINING PROTEIN"/>
    <property type="match status" value="1"/>
</dbReference>
<dbReference type="FunFam" id="1.25.40.10:FF:000366">
    <property type="entry name" value="Pentatricopeptide (PPR) repeat-containing protein"/>
    <property type="match status" value="1"/>
</dbReference>
<dbReference type="InterPro" id="IPR046848">
    <property type="entry name" value="E_motif"/>
</dbReference>
<dbReference type="FunFam" id="1.25.40.10:FF:000344">
    <property type="entry name" value="Pentatricopeptide repeat-containing protein"/>
    <property type="match status" value="2"/>
</dbReference>
<protein>
    <recommendedName>
        <fullName evidence="5">Pentatricopeptide repeat-containing protein</fullName>
    </recommendedName>
</protein>
<proteinExistence type="predicted"/>
<feature type="repeat" description="PPR" evidence="2">
    <location>
        <begin position="514"/>
        <end position="548"/>
    </location>
</feature>
<gene>
    <name evidence="3" type="ORF">CEPIT_LOCUS10632</name>
</gene>
<evidence type="ECO:0008006" key="5">
    <source>
        <dbReference type="Google" id="ProtNLM"/>
    </source>
</evidence>
<dbReference type="GO" id="GO:0003723">
    <property type="term" value="F:RNA binding"/>
    <property type="evidence" value="ECO:0007669"/>
    <property type="project" value="InterPro"/>
</dbReference>
<dbReference type="Pfam" id="PF13041">
    <property type="entry name" value="PPR_2"/>
    <property type="match status" value="4"/>
</dbReference>
<dbReference type="FunFam" id="1.25.40.10:FF:000031">
    <property type="entry name" value="Pentatricopeptide repeat-containing protein mitochondrial"/>
    <property type="match status" value="1"/>
</dbReference>
<keyword evidence="1" id="KW-0677">Repeat</keyword>
<dbReference type="InterPro" id="IPR046960">
    <property type="entry name" value="PPR_At4g14850-like_plant"/>
</dbReference>
<comment type="caution">
    <text evidence="3">The sequence shown here is derived from an EMBL/GenBank/DDBJ whole genome shotgun (WGS) entry which is preliminary data.</text>
</comment>
<accession>A0AAV0CYR7</accession>